<dbReference type="AlphaFoldDB" id="G3MT15"/>
<reference evidence="7" key="1">
    <citation type="journal article" date="2011" name="PLoS ONE">
        <title>A deep insight into the sialotranscriptome of the gulf coast tick, Amblyomma maculatum.</title>
        <authorList>
            <person name="Karim S."/>
            <person name="Singh P."/>
            <person name="Ribeiro J.M."/>
        </authorList>
    </citation>
    <scope>NUCLEOTIDE SEQUENCE</scope>
    <source>
        <tissue evidence="7">Salivary gland</tissue>
    </source>
</reference>
<evidence type="ECO:0000256" key="1">
    <source>
        <dbReference type="ARBA" id="ARBA00004613"/>
    </source>
</evidence>
<comment type="subcellular location">
    <subcellularLocation>
        <location evidence="1 6">Secreted</location>
    </subcellularLocation>
</comment>
<comment type="function">
    <text evidence="6">Salivary chemokine-binding protein which binds to host chemokines.</text>
</comment>
<evidence type="ECO:0000256" key="6">
    <source>
        <dbReference type="RuleBase" id="RU369006"/>
    </source>
</evidence>
<proteinExistence type="evidence at transcript level"/>
<dbReference type="EMBL" id="JO845016">
    <property type="protein sequence ID" value="AEO36633.1"/>
    <property type="molecule type" value="mRNA"/>
</dbReference>
<dbReference type="Gene3D" id="2.30.130.100">
    <property type="match status" value="1"/>
</dbReference>
<evidence type="ECO:0000256" key="2">
    <source>
        <dbReference type="ARBA" id="ARBA00022525"/>
    </source>
</evidence>
<keyword evidence="3 6" id="KW-0732">Signal</keyword>
<organism evidence="7">
    <name type="scientific">Amblyomma maculatum</name>
    <name type="common">Gulf Coast tick</name>
    <dbReference type="NCBI Taxonomy" id="34609"/>
    <lineage>
        <taxon>Eukaryota</taxon>
        <taxon>Metazoa</taxon>
        <taxon>Ecdysozoa</taxon>
        <taxon>Arthropoda</taxon>
        <taxon>Chelicerata</taxon>
        <taxon>Arachnida</taxon>
        <taxon>Acari</taxon>
        <taxon>Parasitiformes</taxon>
        <taxon>Ixodida</taxon>
        <taxon>Ixodoidea</taxon>
        <taxon>Ixodidae</taxon>
        <taxon>Amblyomminae</taxon>
        <taxon>Amblyomma</taxon>
    </lineage>
</organism>
<dbReference type="GO" id="GO:0005576">
    <property type="term" value="C:extracellular region"/>
    <property type="evidence" value="ECO:0007669"/>
    <property type="project" value="UniProtKB-SubCell"/>
</dbReference>
<dbReference type="GO" id="GO:0019957">
    <property type="term" value="F:C-C chemokine binding"/>
    <property type="evidence" value="ECO:0007669"/>
    <property type="project" value="InterPro"/>
</dbReference>
<dbReference type="Pfam" id="PF19429">
    <property type="entry name" value="EVA_Class_A"/>
    <property type="match status" value="1"/>
</dbReference>
<evidence type="ECO:0000256" key="5">
    <source>
        <dbReference type="ARBA" id="ARBA00023180"/>
    </source>
</evidence>
<sequence length="154" mass="17308">MHTASFLRRVFLGFTVASFVKYNTAIFEELFNDTYDYFANYSDSYEGLENFTPLPQTSSEEYIPPDGDFCDISGLTTEYGLTPVGCNVTCLSGNYSLLEDGKLCINYTEEEAQQLKDFTNLTCPLGVCLDGICENCDRSIWCWKKPVMSIGVPN</sequence>
<protein>
    <recommendedName>
        <fullName evidence="6">Evasin</fullName>
    </recommendedName>
</protein>
<evidence type="ECO:0000313" key="7">
    <source>
        <dbReference type="EMBL" id="AEO36633.1"/>
    </source>
</evidence>
<evidence type="ECO:0000256" key="3">
    <source>
        <dbReference type="ARBA" id="ARBA00022729"/>
    </source>
</evidence>
<dbReference type="InterPro" id="IPR045797">
    <property type="entry name" value="EVA_Class_A"/>
</dbReference>
<keyword evidence="5 6" id="KW-0325">Glycoprotein</keyword>
<name>G3MT15_AMBMU</name>
<keyword evidence="2 6" id="KW-0964">Secreted</keyword>
<evidence type="ECO:0000256" key="4">
    <source>
        <dbReference type="ARBA" id="ARBA00023157"/>
    </source>
</evidence>
<keyword evidence="4 6" id="KW-1015">Disulfide bond</keyword>
<accession>G3MT15</accession>